<organism evidence="2 3">
    <name type="scientific">Alteromonas gilva</name>
    <dbReference type="NCBI Taxonomy" id="2987522"/>
    <lineage>
        <taxon>Bacteria</taxon>
        <taxon>Pseudomonadati</taxon>
        <taxon>Pseudomonadota</taxon>
        <taxon>Gammaproteobacteria</taxon>
        <taxon>Alteromonadales</taxon>
        <taxon>Alteromonadaceae</taxon>
        <taxon>Alteromonas/Salinimonas group</taxon>
        <taxon>Alteromonas</taxon>
    </lineage>
</organism>
<feature type="domain" description="FlgO" evidence="1">
    <location>
        <begin position="20"/>
        <end position="145"/>
    </location>
</feature>
<evidence type="ECO:0000259" key="1">
    <source>
        <dbReference type="Pfam" id="PF17680"/>
    </source>
</evidence>
<dbReference type="Pfam" id="PF17680">
    <property type="entry name" value="FlgO"/>
    <property type="match status" value="1"/>
</dbReference>
<gene>
    <name evidence="2" type="ORF">OIK42_03220</name>
</gene>
<dbReference type="EMBL" id="JAQQXP010000001">
    <property type="protein sequence ID" value="MDC8829767.1"/>
    <property type="molecule type" value="Genomic_DNA"/>
</dbReference>
<dbReference type="RefSeq" id="WP_273638344.1">
    <property type="nucleotide sequence ID" value="NZ_JAQQXP010000001.1"/>
</dbReference>
<dbReference type="Proteomes" id="UP001218788">
    <property type="component" value="Unassembled WGS sequence"/>
</dbReference>
<comment type="caution">
    <text evidence="2">The sequence shown here is derived from an EMBL/GenBank/DDBJ whole genome shotgun (WGS) entry which is preliminary data.</text>
</comment>
<sequence>MQHSQSPRLSQSIQGYAKIMVDEMAINMRNLDPDGKIAVTTFVRVDSDLTQSSTLSFELAEAFMSELHRFGLTTVDFKAADYIRVTEQGDFVMTRDYLELKESISATYALLGTYLVQHNGISVHARIVELSSQTVLATGETTIPPEYLQYVLRHPKNSGAHYES</sequence>
<evidence type="ECO:0000313" key="3">
    <source>
        <dbReference type="Proteomes" id="UP001218788"/>
    </source>
</evidence>
<dbReference type="InterPro" id="IPR041215">
    <property type="entry name" value="FlgO_dom"/>
</dbReference>
<accession>A0ABT5KYB8</accession>
<keyword evidence="3" id="KW-1185">Reference proteome</keyword>
<name>A0ABT5KYB8_9ALTE</name>
<evidence type="ECO:0000313" key="2">
    <source>
        <dbReference type="EMBL" id="MDC8829767.1"/>
    </source>
</evidence>
<proteinExistence type="predicted"/>
<protein>
    <submittedName>
        <fullName evidence="2">FlgO family outer membrane protein</fullName>
    </submittedName>
</protein>
<reference evidence="2 3" key="1">
    <citation type="submission" date="2022-10" db="EMBL/GenBank/DDBJ databases">
        <title>Alteromonas sp. chi3 Genome sequencing.</title>
        <authorList>
            <person name="Park S."/>
        </authorList>
    </citation>
    <scope>NUCLEOTIDE SEQUENCE [LARGE SCALE GENOMIC DNA]</scope>
    <source>
        <strain evidence="3">chi3</strain>
    </source>
</reference>